<dbReference type="AlphaFoldDB" id="A0A1G1Y096"/>
<name>A0A1G1Y096_9BACT</name>
<dbReference type="Proteomes" id="UP000178240">
    <property type="component" value="Unassembled WGS sequence"/>
</dbReference>
<proteinExistence type="predicted"/>
<dbReference type="STRING" id="1797535.A2744_00045"/>
<feature type="domain" description="Helix-turn-helix" evidence="1">
    <location>
        <begin position="20"/>
        <end position="68"/>
    </location>
</feature>
<dbReference type="NCBIfam" id="TIGR01764">
    <property type="entry name" value="excise"/>
    <property type="match status" value="1"/>
</dbReference>
<dbReference type="InterPro" id="IPR010093">
    <property type="entry name" value="SinI_DNA-bd"/>
</dbReference>
<comment type="caution">
    <text evidence="2">The sequence shown here is derived from an EMBL/GenBank/DDBJ whole genome shotgun (WGS) entry which is preliminary data.</text>
</comment>
<evidence type="ECO:0000259" key="1">
    <source>
        <dbReference type="Pfam" id="PF12728"/>
    </source>
</evidence>
<reference evidence="2 3" key="1">
    <citation type="journal article" date="2016" name="Nat. Commun.">
        <title>Thousands of microbial genomes shed light on interconnected biogeochemical processes in an aquifer system.</title>
        <authorList>
            <person name="Anantharaman K."/>
            <person name="Brown C.T."/>
            <person name="Hug L.A."/>
            <person name="Sharon I."/>
            <person name="Castelle C.J."/>
            <person name="Probst A.J."/>
            <person name="Thomas B.C."/>
            <person name="Singh A."/>
            <person name="Wilkins M.J."/>
            <person name="Karaoz U."/>
            <person name="Brodie E.L."/>
            <person name="Williams K.H."/>
            <person name="Hubbard S.S."/>
            <person name="Banfield J.F."/>
        </authorList>
    </citation>
    <scope>NUCLEOTIDE SEQUENCE [LARGE SCALE GENOMIC DNA]</scope>
</reference>
<dbReference type="Pfam" id="PF12728">
    <property type="entry name" value="HTH_17"/>
    <property type="match status" value="1"/>
</dbReference>
<gene>
    <name evidence="2" type="ORF">A2744_00045</name>
</gene>
<dbReference type="GO" id="GO:0003677">
    <property type="term" value="F:DNA binding"/>
    <property type="evidence" value="ECO:0007669"/>
    <property type="project" value="InterPro"/>
</dbReference>
<dbReference type="InterPro" id="IPR041657">
    <property type="entry name" value="HTH_17"/>
</dbReference>
<sequence>MNNIPETTSPPIASSEVETLGVKAVSKSLGVSRATVLRWVRAKKIDGFFRIGSKWLIRKTDFDHFINGKINSE</sequence>
<dbReference type="EMBL" id="MHIE01000013">
    <property type="protein sequence ID" value="OGY45759.1"/>
    <property type="molecule type" value="Genomic_DNA"/>
</dbReference>
<protein>
    <recommendedName>
        <fullName evidence="1">Helix-turn-helix domain-containing protein</fullName>
    </recommendedName>
</protein>
<accession>A0A1G1Y096</accession>
<evidence type="ECO:0000313" key="2">
    <source>
        <dbReference type="EMBL" id="OGY45759.1"/>
    </source>
</evidence>
<evidence type="ECO:0000313" key="3">
    <source>
        <dbReference type="Proteomes" id="UP000178240"/>
    </source>
</evidence>
<organism evidence="2 3">
    <name type="scientific">Candidatus Buchananbacteria bacterium RIFCSPHIGHO2_01_FULL_44_11</name>
    <dbReference type="NCBI Taxonomy" id="1797535"/>
    <lineage>
        <taxon>Bacteria</taxon>
        <taxon>Candidatus Buchananiibacteriota</taxon>
    </lineage>
</organism>